<feature type="compositionally biased region" description="Basic and acidic residues" evidence="2">
    <location>
        <begin position="249"/>
        <end position="258"/>
    </location>
</feature>
<feature type="compositionally biased region" description="Basic and acidic residues" evidence="2">
    <location>
        <begin position="565"/>
        <end position="576"/>
    </location>
</feature>
<dbReference type="Pfam" id="PF12927">
    <property type="entry name" value="DUF3835"/>
    <property type="match status" value="2"/>
</dbReference>
<dbReference type="Pfam" id="PF13758">
    <property type="entry name" value="Prefoldin_3"/>
    <property type="match status" value="1"/>
</dbReference>
<dbReference type="PANTHER" id="PTHR15111:SF0">
    <property type="entry name" value="UNCONVENTIONAL PREFOLDIN RPB5 INTERACTOR 1"/>
    <property type="match status" value="1"/>
</dbReference>
<dbReference type="InterPro" id="IPR052255">
    <property type="entry name" value="RNA_pol_II_subunit5-mediator"/>
</dbReference>
<dbReference type="Proteomes" id="UP001642501">
    <property type="component" value="Unassembled WGS sequence"/>
</dbReference>
<feature type="coiled-coil region" evidence="1">
    <location>
        <begin position="11"/>
        <end position="38"/>
    </location>
</feature>
<dbReference type="InterPro" id="IPR024325">
    <property type="entry name" value="DUF3835"/>
</dbReference>
<feature type="region of interest" description="Disordered" evidence="2">
    <location>
        <begin position="539"/>
        <end position="584"/>
    </location>
</feature>
<feature type="compositionally biased region" description="Acidic residues" evidence="2">
    <location>
        <begin position="365"/>
        <end position="388"/>
    </location>
</feature>
<gene>
    <name evidence="4" type="ORF">SEPCBS57363_003036</name>
</gene>
<feature type="coiled-coil region" evidence="1">
    <location>
        <begin position="122"/>
        <end position="149"/>
    </location>
</feature>
<name>A0ABP0DJ87_9PEZI</name>
<proteinExistence type="predicted"/>
<accession>A0ABP0DJ87</accession>
<evidence type="ECO:0000256" key="1">
    <source>
        <dbReference type="SAM" id="Coils"/>
    </source>
</evidence>
<feature type="domain" description="DUF3835" evidence="3">
    <location>
        <begin position="543"/>
        <end position="566"/>
    </location>
</feature>
<evidence type="ECO:0000256" key="2">
    <source>
        <dbReference type="SAM" id="MobiDB-lite"/>
    </source>
</evidence>
<feature type="compositionally biased region" description="Low complexity" evidence="2">
    <location>
        <begin position="289"/>
        <end position="298"/>
    </location>
</feature>
<keyword evidence="5" id="KW-1185">Reference proteome</keyword>
<dbReference type="EMBL" id="CAWUOM010000045">
    <property type="protein sequence ID" value="CAK7268324.1"/>
    <property type="molecule type" value="Genomic_DNA"/>
</dbReference>
<organism evidence="4 5">
    <name type="scientific">Sporothrix epigloea</name>
    <dbReference type="NCBI Taxonomy" id="1892477"/>
    <lineage>
        <taxon>Eukaryota</taxon>
        <taxon>Fungi</taxon>
        <taxon>Dikarya</taxon>
        <taxon>Ascomycota</taxon>
        <taxon>Pezizomycotina</taxon>
        <taxon>Sordariomycetes</taxon>
        <taxon>Sordariomycetidae</taxon>
        <taxon>Ophiostomatales</taxon>
        <taxon>Ophiostomataceae</taxon>
        <taxon>Sporothrix</taxon>
    </lineage>
</organism>
<feature type="region of interest" description="Disordered" evidence="2">
    <location>
        <begin position="229"/>
        <end position="298"/>
    </location>
</feature>
<keyword evidence="1" id="KW-0175">Coiled coil</keyword>
<protein>
    <recommendedName>
        <fullName evidence="3">DUF3835 domain-containing protein</fullName>
    </recommendedName>
</protein>
<dbReference type="PANTHER" id="PTHR15111">
    <property type="entry name" value="RNA POLYMERASE II SUBUNIT 5-MEDIATING PROTEIN NNX3"/>
    <property type="match status" value="1"/>
</dbReference>
<sequence>MSQPPFQTTALSQVRNLLADLQNRTAQLDAQVSQLSKALDHWRLLGAEYEALANEIHQARTRSLEDDTKALQAQQDALVRIRRDFDGQLVDQETVCDLFGARVGQTITRSIDHIAGAVGRRLDYVNQNIQTLEKKVKAVMDKLSALEMGSLTALLNEDSSDSHEKGIEEDGCDEGPVTDIVEQLDDNDNVVDVQLHTPSQTQSRVLDALNKAGIKELPADNLLEARNNGESAHGKKMLQASEEEQPSEMAKESKDAARLRPNAGPSSQRAAHKGVSFSKDTKAGDYGESLSSPASSSPQSFAAQRLANIIQSAKQQESAVDASSYIYPEGEADDDAALRREMLEYSRSEIGPIVAQLDIEEELSDVDEGYDDDFYDDDEFDEDDDNEDESGRSKYSVIDDAYRERMRELERALGVQSLETATAQPPAAVRNDIAKSLGRIRVSGKDDALASSDAKAVDDQELLQKTNLTSVLKEPTENFRTRVKTSDDDNKKVSFAKFVDVAPQSTEATPGLSVSAGGPPPAVTKPVVNLLCDVVVERSDNSQESTGLKPDATAKSKRVSRFKKARSEGTEADLHGLPRGPHQAPVRFLDQDRTVAPEGPTGKTHAEEVVERQAVTEPREPHDLDAGILMQEAAAQYHRTRNRMIQQQGGFLKASETAVVPISQEDGGRRISKFKAARLGNQFMTPP</sequence>
<feature type="compositionally biased region" description="Basic residues" evidence="2">
    <location>
        <begin position="555"/>
        <end position="564"/>
    </location>
</feature>
<dbReference type="InterPro" id="IPR039553">
    <property type="entry name" value="Prefoldin-like"/>
</dbReference>
<evidence type="ECO:0000259" key="3">
    <source>
        <dbReference type="Pfam" id="PF12927"/>
    </source>
</evidence>
<comment type="caution">
    <text evidence="4">The sequence shown here is derived from an EMBL/GenBank/DDBJ whole genome shotgun (WGS) entry which is preliminary data.</text>
</comment>
<feature type="domain" description="DUF3835" evidence="3">
    <location>
        <begin position="606"/>
        <end position="679"/>
    </location>
</feature>
<reference evidence="4 5" key="1">
    <citation type="submission" date="2024-01" db="EMBL/GenBank/DDBJ databases">
        <authorList>
            <person name="Allen C."/>
            <person name="Tagirdzhanova G."/>
        </authorList>
    </citation>
    <scope>NUCLEOTIDE SEQUENCE [LARGE SCALE GENOMIC DNA]</scope>
    <source>
        <strain evidence="4 5">CBS 573.63</strain>
    </source>
</reference>
<feature type="region of interest" description="Disordered" evidence="2">
    <location>
        <begin position="157"/>
        <end position="176"/>
    </location>
</feature>
<feature type="region of interest" description="Disordered" evidence="2">
    <location>
        <begin position="365"/>
        <end position="394"/>
    </location>
</feature>
<dbReference type="SUPFAM" id="SSF46579">
    <property type="entry name" value="Prefoldin"/>
    <property type="match status" value="1"/>
</dbReference>
<evidence type="ECO:0000313" key="4">
    <source>
        <dbReference type="EMBL" id="CAK7268324.1"/>
    </source>
</evidence>
<evidence type="ECO:0000313" key="5">
    <source>
        <dbReference type="Proteomes" id="UP001642501"/>
    </source>
</evidence>